<protein>
    <submittedName>
        <fullName evidence="2">Uncharacterized protein</fullName>
    </submittedName>
</protein>
<name>A0ABP5QCH6_9ACTN</name>
<evidence type="ECO:0000313" key="3">
    <source>
        <dbReference type="Proteomes" id="UP001501474"/>
    </source>
</evidence>
<proteinExistence type="predicted"/>
<feature type="region of interest" description="Disordered" evidence="1">
    <location>
        <begin position="100"/>
        <end position="131"/>
    </location>
</feature>
<accession>A0ABP5QCH6</accession>
<organism evidence="2 3">
    <name type="scientific">Streptomyces indiaensis</name>
    <dbReference type="NCBI Taxonomy" id="284033"/>
    <lineage>
        <taxon>Bacteria</taxon>
        <taxon>Bacillati</taxon>
        <taxon>Actinomycetota</taxon>
        <taxon>Actinomycetes</taxon>
        <taxon>Kitasatosporales</taxon>
        <taxon>Streptomycetaceae</taxon>
        <taxon>Streptomyces</taxon>
    </lineage>
</organism>
<sequence length="131" mass="14245">MTAEAHNTQHRTTDHAPWDEIVEVSVLCETGQLLVESLDLGPAEGLPDLASAGPSWYRIRVYAQGRNTNPDGTDSDPIERYLLTAWPATSAATAILKSSQRITAKLTHHTNQPQHSPHPAPPTAPPVIKLE</sequence>
<feature type="compositionally biased region" description="Pro residues" evidence="1">
    <location>
        <begin position="116"/>
        <end position="125"/>
    </location>
</feature>
<dbReference type="RefSeq" id="WP_234845222.1">
    <property type="nucleotide sequence ID" value="NZ_BAAART010000055.1"/>
</dbReference>
<dbReference type="EMBL" id="BAAART010000055">
    <property type="protein sequence ID" value="GAA2230327.1"/>
    <property type="molecule type" value="Genomic_DNA"/>
</dbReference>
<comment type="caution">
    <text evidence="2">The sequence shown here is derived from an EMBL/GenBank/DDBJ whole genome shotgun (WGS) entry which is preliminary data.</text>
</comment>
<reference evidence="3" key="1">
    <citation type="journal article" date="2019" name="Int. J. Syst. Evol. Microbiol.">
        <title>The Global Catalogue of Microorganisms (GCM) 10K type strain sequencing project: providing services to taxonomists for standard genome sequencing and annotation.</title>
        <authorList>
            <consortium name="The Broad Institute Genomics Platform"/>
            <consortium name="The Broad Institute Genome Sequencing Center for Infectious Disease"/>
            <person name="Wu L."/>
            <person name="Ma J."/>
        </authorList>
    </citation>
    <scope>NUCLEOTIDE SEQUENCE [LARGE SCALE GENOMIC DNA]</scope>
    <source>
        <strain evidence="3">JCM 3053</strain>
    </source>
</reference>
<dbReference type="Proteomes" id="UP001501474">
    <property type="component" value="Unassembled WGS sequence"/>
</dbReference>
<gene>
    <name evidence="2" type="ORF">GCM10010104_24540</name>
</gene>
<keyword evidence="3" id="KW-1185">Reference proteome</keyword>
<evidence type="ECO:0000256" key="1">
    <source>
        <dbReference type="SAM" id="MobiDB-lite"/>
    </source>
</evidence>
<evidence type="ECO:0000313" key="2">
    <source>
        <dbReference type="EMBL" id="GAA2230327.1"/>
    </source>
</evidence>